<evidence type="ECO:0000256" key="12">
    <source>
        <dbReference type="ARBA" id="ARBA00023288"/>
    </source>
</evidence>
<feature type="binding site" description="axial binding residue" evidence="14">
    <location>
        <position position="51"/>
    </location>
    <ligand>
        <name>heme</name>
        <dbReference type="ChEBI" id="CHEBI:30413"/>
    </ligand>
    <ligandPart>
        <name>Fe</name>
        <dbReference type="ChEBI" id="CHEBI:18248"/>
    </ligandPart>
</feature>
<keyword evidence="9 16" id="KW-1133">Transmembrane helix</keyword>
<evidence type="ECO:0000256" key="14">
    <source>
        <dbReference type="PROSITE-ProRule" id="PRU01356"/>
    </source>
</evidence>
<evidence type="ECO:0000313" key="20">
    <source>
        <dbReference type="Proteomes" id="UP000315522"/>
    </source>
</evidence>
<evidence type="ECO:0000256" key="1">
    <source>
        <dbReference type="ARBA" id="ARBA00004141"/>
    </source>
</evidence>
<evidence type="ECO:0000256" key="2">
    <source>
        <dbReference type="ARBA" id="ARBA00004589"/>
    </source>
</evidence>
<dbReference type="GO" id="GO:0098552">
    <property type="term" value="C:side of membrane"/>
    <property type="evidence" value="ECO:0007669"/>
    <property type="project" value="UniProtKB-KW"/>
</dbReference>
<keyword evidence="5" id="KW-0964">Secreted</keyword>
<name>A0A559MIL0_9HELO</name>
<dbReference type="GO" id="GO:0046872">
    <property type="term" value="F:metal ion binding"/>
    <property type="evidence" value="ECO:0007669"/>
    <property type="project" value="UniProtKB-UniRule"/>
</dbReference>
<evidence type="ECO:0000256" key="6">
    <source>
        <dbReference type="ARBA" id="ARBA00022622"/>
    </source>
</evidence>
<feature type="transmembrane region" description="Helical" evidence="16">
    <location>
        <begin position="175"/>
        <end position="202"/>
    </location>
</feature>
<comment type="similarity">
    <text evidence="4">Belongs to the RBT5 family.</text>
</comment>
<dbReference type="AlphaFoldDB" id="A0A559MIL0"/>
<evidence type="ECO:0000256" key="5">
    <source>
        <dbReference type="ARBA" id="ARBA00022525"/>
    </source>
</evidence>
<evidence type="ECO:0000259" key="18">
    <source>
        <dbReference type="PROSITE" id="PS52012"/>
    </source>
</evidence>
<feature type="compositionally biased region" description="Polar residues" evidence="15">
    <location>
        <begin position="402"/>
        <end position="419"/>
    </location>
</feature>
<keyword evidence="10 16" id="KW-0472">Membrane</keyword>
<keyword evidence="20" id="KW-1185">Reference proteome</keyword>
<feature type="transmembrane region" description="Helical" evidence="16">
    <location>
        <begin position="260"/>
        <end position="283"/>
    </location>
</feature>
<evidence type="ECO:0000256" key="3">
    <source>
        <dbReference type="ARBA" id="ARBA00004613"/>
    </source>
</evidence>
<feature type="transmembrane region" description="Helical" evidence="16">
    <location>
        <begin position="133"/>
        <end position="155"/>
    </location>
</feature>
<dbReference type="InterPro" id="IPR052337">
    <property type="entry name" value="SAT4-like"/>
</dbReference>
<gene>
    <name evidence="19" type="primary">SAT4_1</name>
    <name evidence="19" type="ORF">LAWI1_G003334</name>
</gene>
<feature type="disulfide bond" evidence="14">
    <location>
        <begin position="56"/>
        <end position="89"/>
    </location>
</feature>
<accession>A0A559MIL0</accession>
<feature type="disulfide bond" evidence="14">
    <location>
        <begin position="33"/>
        <end position="73"/>
    </location>
</feature>
<keyword evidence="11 14" id="KW-1015">Disulfide bond</keyword>
<comment type="subcellular location">
    <subcellularLocation>
        <location evidence="2">Membrane</location>
        <topology evidence="2">Lipid-anchor</topology>
        <topology evidence="2">GPI-anchor</topology>
    </subcellularLocation>
    <subcellularLocation>
        <location evidence="1">Membrane</location>
        <topology evidence="1">Multi-pass membrane protein</topology>
    </subcellularLocation>
    <subcellularLocation>
        <location evidence="3">Secreted</location>
    </subcellularLocation>
</comment>
<evidence type="ECO:0000256" key="16">
    <source>
        <dbReference type="SAM" id="Phobius"/>
    </source>
</evidence>
<keyword evidence="6" id="KW-0325">Glycoprotein</keyword>
<keyword evidence="12" id="KW-0449">Lipoprotein</keyword>
<keyword evidence="14" id="KW-0408">Iron</keyword>
<protein>
    <submittedName>
        <fullName evidence="19">Satratoxin biosynthesis SC1 cluster protein</fullName>
    </submittedName>
</protein>
<reference evidence="19 20" key="1">
    <citation type="submission" date="2018-05" db="EMBL/GenBank/DDBJ databases">
        <title>Genome sequencing and assembly of the regulated plant pathogen Lachnellula willkommii and related sister species for the development of diagnostic species identification markers.</title>
        <authorList>
            <person name="Giroux E."/>
            <person name="Bilodeau G."/>
        </authorList>
    </citation>
    <scope>NUCLEOTIDE SEQUENCE [LARGE SCALE GENOMIC DNA]</scope>
    <source>
        <strain evidence="19 20">CBS 172.35</strain>
    </source>
</reference>
<dbReference type="PANTHER" id="PTHR33048:SF47">
    <property type="entry name" value="INTEGRAL MEMBRANE PROTEIN-RELATED"/>
    <property type="match status" value="1"/>
</dbReference>
<evidence type="ECO:0000313" key="19">
    <source>
        <dbReference type="EMBL" id="TVY92796.1"/>
    </source>
</evidence>
<evidence type="ECO:0000256" key="7">
    <source>
        <dbReference type="ARBA" id="ARBA00022692"/>
    </source>
</evidence>
<dbReference type="GO" id="GO:0005576">
    <property type="term" value="C:extracellular region"/>
    <property type="evidence" value="ECO:0007669"/>
    <property type="project" value="UniProtKB-SubCell"/>
</dbReference>
<evidence type="ECO:0000256" key="4">
    <source>
        <dbReference type="ARBA" id="ARBA00010031"/>
    </source>
</evidence>
<proteinExistence type="inferred from homology"/>
<feature type="transmembrane region" description="Helical" evidence="16">
    <location>
        <begin position="214"/>
        <end position="240"/>
    </location>
</feature>
<evidence type="ECO:0000256" key="15">
    <source>
        <dbReference type="SAM" id="MobiDB-lite"/>
    </source>
</evidence>
<evidence type="ECO:0000256" key="9">
    <source>
        <dbReference type="ARBA" id="ARBA00022989"/>
    </source>
</evidence>
<feature type="chain" id="PRO_5021966462" evidence="17">
    <location>
        <begin position="21"/>
        <end position="477"/>
    </location>
</feature>
<feature type="signal peptide" evidence="17">
    <location>
        <begin position="1"/>
        <end position="20"/>
    </location>
</feature>
<dbReference type="Proteomes" id="UP000315522">
    <property type="component" value="Unassembled WGS sequence"/>
</dbReference>
<feature type="domain" description="CFEM" evidence="18">
    <location>
        <begin position="5"/>
        <end position="116"/>
    </location>
</feature>
<keyword evidence="7 16" id="KW-0812">Transmembrane</keyword>
<evidence type="ECO:0000256" key="8">
    <source>
        <dbReference type="ARBA" id="ARBA00022729"/>
    </source>
</evidence>
<dbReference type="PANTHER" id="PTHR33048">
    <property type="entry name" value="PTH11-LIKE INTEGRAL MEMBRANE PROTEIN (AFU_ORTHOLOGUE AFUA_5G11245)"/>
    <property type="match status" value="1"/>
</dbReference>
<evidence type="ECO:0000256" key="11">
    <source>
        <dbReference type="ARBA" id="ARBA00023157"/>
    </source>
</evidence>
<feature type="region of interest" description="Disordered" evidence="15">
    <location>
        <begin position="399"/>
        <end position="437"/>
    </location>
</feature>
<feature type="disulfide bond" evidence="14">
    <location>
        <begin position="47"/>
        <end position="54"/>
    </location>
</feature>
<evidence type="ECO:0000256" key="13">
    <source>
        <dbReference type="ARBA" id="ARBA00038359"/>
    </source>
</evidence>
<feature type="transmembrane region" description="Helical" evidence="16">
    <location>
        <begin position="295"/>
        <end position="317"/>
    </location>
</feature>
<dbReference type="Pfam" id="PF20684">
    <property type="entry name" value="Fung_rhodopsin"/>
    <property type="match status" value="1"/>
</dbReference>
<feature type="disulfide bond" evidence="14">
    <location>
        <begin position="37"/>
        <end position="68"/>
    </location>
</feature>
<dbReference type="InterPro" id="IPR008427">
    <property type="entry name" value="Extracellular_membr_CFEM_dom"/>
</dbReference>
<sequence length="477" mass="52326">MRLFGIVLACGAALVSVSQAASLAELAAEIPACGLLCLETAISASSCTLADSPCICTDTALLTSAAACLATSCTPLEQLKVAKIQEEGCGESIVSEQLKLRVISHLFCILAEACVILRIWTKLQLSHKLHADDFAIIAAGICLIPFWYLLIALVNHGLGLNMWDTSLDPDSLDRFFLLFYVEEIMYILMLCIVKIALLLFLVKIFPSKSFRAATYTVGAITVAVAITFVLVTIFSCQPVSHFWTQWRQTKGTCNNINAQTIVSGVINIIQDFTILFLPSIELYKLQVSTQRKVQLFLMFSVGLFVSIISIIRLKTLIRDYTGVVIWSTVEPTVAIMCACMPSIRQLLGHVTKNTWFASTVKSTHASGNLRSTDPRIYQSRSFKIESKLRSQNDDFHELASINDGSGSNAQLNHASSKSHSVTKESETGAFDGNDDEHAHAAHVWPDPYALKVAQVGFLLLAKQNAHSEYHDQGSNNE</sequence>
<comment type="caution">
    <text evidence="19">The sequence shown here is derived from an EMBL/GenBank/DDBJ whole genome shotgun (WGS) entry which is preliminary data.</text>
</comment>
<dbReference type="EMBL" id="QGML01000245">
    <property type="protein sequence ID" value="TVY92796.1"/>
    <property type="molecule type" value="Genomic_DNA"/>
</dbReference>
<evidence type="ECO:0000256" key="17">
    <source>
        <dbReference type="SAM" id="SignalP"/>
    </source>
</evidence>
<keyword evidence="6" id="KW-0336">GPI-anchor</keyword>
<dbReference type="PROSITE" id="PS52012">
    <property type="entry name" value="CFEM"/>
    <property type="match status" value="1"/>
</dbReference>
<keyword evidence="14" id="KW-0349">Heme</keyword>
<dbReference type="Pfam" id="PF05730">
    <property type="entry name" value="CFEM"/>
    <property type="match status" value="1"/>
</dbReference>
<dbReference type="InterPro" id="IPR049326">
    <property type="entry name" value="Rhodopsin_dom_fungi"/>
</dbReference>
<keyword evidence="14" id="KW-0479">Metal-binding</keyword>
<feature type="transmembrane region" description="Helical" evidence="16">
    <location>
        <begin position="102"/>
        <end position="121"/>
    </location>
</feature>
<evidence type="ECO:0000256" key="10">
    <source>
        <dbReference type="ARBA" id="ARBA00023136"/>
    </source>
</evidence>
<organism evidence="19 20">
    <name type="scientific">Lachnellula willkommii</name>
    <dbReference type="NCBI Taxonomy" id="215461"/>
    <lineage>
        <taxon>Eukaryota</taxon>
        <taxon>Fungi</taxon>
        <taxon>Dikarya</taxon>
        <taxon>Ascomycota</taxon>
        <taxon>Pezizomycotina</taxon>
        <taxon>Leotiomycetes</taxon>
        <taxon>Helotiales</taxon>
        <taxon>Lachnaceae</taxon>
        <taxon>Lachnellula</taxon>
    </lineage>
</organism>
<comment type="similarity">
    <text evidence="13">Belongs to the SAT4 family.</text>
</comment>
<keyword evidence="8 17" id="KW-0732">Signal</keyword>
<dbReference type="SMART" id="SM00747">
    <property type="entry name" value="CFEM"/>
    <property type="match status" value="1"/>
</dbReference>